<dbReference type="InterPro" id="IPR029030">
    <property type="entry name" value="Caspase-like_dom_sf"/>
</dbReference>
<evidence type="ECO:0000313" key="3">
    <source>
        <dbReference type="Proteomes" id="UP001555786"/>
    </source>
</evidence>
<name>A0ABV3PNT6_9HYPH</name>
<dbReference type="InterPro" id="IPR052039">
    <property type="entry name" value="Caspase-related_regulators"/>
</dbReference>
<sequence length="695" mass="74126">MPNLLIRLCLLVWIPLQFGVIAGAHAAMPEAGVCREIPAGRDSGDKRVALIVGNAAYRHGLPALANPANDAAAVARTLSRLGFEVLLVTDASDRQLQACLTRASARMSQAAIGLFYYSGHGIQVDDENYLVAVNARAGNLKTGFVPVQPIVDEIQRRAAATLVFLDACRNNPLAPRGREGLSVSTGRGIQVVASKAPVPRPAAPQARGLMVAYSTSPNSVAVDGDGDLSPFTDAFIHRVLSPGYSIQRVMSEVTNAVGEQTTWAQTPWMKSSLTRELKLDGEQTLAEAQAVSQNWANLSLKLLWTHEGRQAALAAALKGLPAEPSEATLRAFPDAYLAVFSAMHASMSKLPVNGLPLGDINGDQVAVFRLLENGASSLELWSQSRQVLLRPVAEYPANEAHGARFSPDGTLLLSFGNGTVAGWDMATGVKRFETVVAHEAAGGLLGQRKWVFDVGFSPDGRFFYVTATDKKILQILDARTGNVVEAFDGAAFAPVADVAQSPAVKYIGDDKLLLLLSSSQQPEGPVIATYDLKEHQLTLIDRVSAKSVTHLGYDPAGRYVALTLMPDNGFSGQADFMVWDIRSKKKVLSAKGMVMDASFDPTGRFVLASAGTSSTVYDLSDGKETNLAAIPSGFRAMPGYIASSTGLSPVVMPSGPWFSWDLPHGRALVDLAFSTLPGEQQARVAQERVSYVGND</sequence>
<dbReference type="PROSITE" id="PS50208">
    <property type="entry name" value="CASPASE_P20"/>
    <property type="match status" value="1"/>
</dbReference>
<reference evidence="2 3" key="1">
    <citation type="submission" date="2024-07" db="EMBL/GenBank/DDBJ databases">
        <title>Description of Labrys sedimenti sp. nov., isolated from a diclofenac-degrading enrichment culture.</title>
        <authorList>
            <person name="Tancsics A."/>
            <person name="Csepanyi A."/>
        </authorList>
    </citation>
    <scope>NUCLEOTIDE SEQUENCE [LARGE SCALE GENOMIC DNA]</scope>
    <source>
        <strain evidence="2 3">LMG 23578</strain>
    </source>
</reference>
<dbReference type="SMART" id="SM00320">
    <property type="entry name" value="WD40"/>
    <property type="match status" value="3"/>
</dbReference>
<dbReference type="InterPro" id="IPR011600">
    <property type="entry name" value="Pept_C14_caspase"/>
</dbReference>
<dbReference type="Gene3D" id="2.130.10.10">
    <property type="entry name" value="YVTN repeat-like/Quinoprotein amine dehydrogenase"/>
    <property type="match status" value="2"/>
</dbReference>
<dbReference type="InterPro" id="IPR011044">
    <property type="entry name" value="Quino_amine_DH_bsu"/>
</dbReference>
<dbReference type="EMBL" id="JBFNQD010000005">
    <property type="protein sequence ID" value="MEW9307161.1"/>
    <property type="molecule type" value="Genomic_DNA"/>
</dbReference>
<dbReference type="PANTHER" id="PTHR22576:SF37">
    <property type="entry name" value="MUCOSA-ASSOCIATED LYMPHOID TISSUE LYMPHOMA TRANSLOCATION PROTEIN 1"/>
    <property type="match status" value="1"/>
</dbReference>
<dbReference type="InterPro" id="IPR001309">
    <property type="entry name" value="Pept_C14_p20"/>
</dbReference>
<organism evidence="2 3">
    <name type="scientific">Labrys neptuniae</name>
    <dbReference type="NCBI Taxonomy" id="376174"/>
    <lineage>
        <taxon>Bacteria</taxon>
        <taxon>Pseudomonadati</taxon>
        <taxon>Pseudomonadota</taxon>
        <taxon>Alphaproteobacteria</taxon>
        <taxon>Hyphomicrobiales</taxon>
        <taxon>Xanthobacteraceae</taxon>
        <taxon>Labrys</taxon>
    </lineage>
</organism>
<dbReference type="Proteomes" id="UP001555786">
    <property type="component" value="Unassembled WGS sequence"/>
</dbReference>
<dbReference type="SUPFAM" id="SSF52129">
    <property type="entry name" value="Caspase-like"/>
    <property type="match status" value="1"/>
</dbReference>
<keyword evidence="3" id="KW-1185">Reference proteome</keyword>
<evidence type="ECO:0000259" key="1">
    <source>
        <dbReference type="PROSITE" id="PS50208"/>
    </source>
</evidence>
<proteinExistence type="predicted"/>
<gene>
    <name evidence="2" type="ORF">ABXS05_16530</name>
</gene>
<dbReference type="SUPFAM" id="SSF50969">
    <property type="entry name" value="YVTN repeat-like/Quinoprotein amine dehydrogenase"/>
    <property type="match status" value="1"/>
</dbReference>
<dbReference type="InterPro" id="IPR015943">
    <property type="entry name" value="WD40/YVTN_repeat-like_dom_sf"/>
</dbReference>
<protein>
    <submittedName>
        <fullName evidence="2">Caspase family protein</fullName>
    </submittedName>
</protein>
<accession>A0ABV3PNT6</accession>
<dbReference type="Gene3D" id="3.40.50.1460">
    <property type="match status" value="1"/>
</dbReference>
<dbReference type="Pfam" id="PF00400">
    <property type="entry name" value="WD40"/>
    <property type="match status" value="1"/>
</dbReference>
<evidence type="ECO:0000313" key="2">
    <source>
        <dbReference type="EMBL" id="MEW9307161.1"/>
    </source>
</evidence>
<dbReference type="RefSeq" id="WP_367624684.1">
    <property type="nucleotide sequence ID" value="NZ_JBFNQD010000005.1"/>
</dbReference>
<comment type="caution">
    <text evidence="2">The sequence shown here is derived from an EMBL/GenBank/DDBJ whole genome shotgun (WGS) entry which is preliminary data.</text>
</comment>
<feature type="domain" description="Caspase family p20" evidence="1">
    <location>
        <begin position="45"/>
        <end position="123"/>
    </location>
</feature>
<dbReference type="PANTHER" id="PTHR22576">
    <property type="entry name" value="MUCOSA ASSOCIATED LYMPHOID TISSUE LYMPHOMA TRANSLOCATION PROTEIN 1/PARACASPASE"/>
    <property type="match status" value="1"/>
</dbReference>
<dbReference type="InterPro" id="IPR001680">
    <property type="entry name" value="WD40_rpt"/>
</dbReference>
<dbReference type="Pfam" id="PF00656">
    <property type="entry name" value="Peptidase_C14"/>
    <property type="match status" value="1"/>
</dbReference>